<evidence type="ECO:0000313" key="2">
    <source>
        <dbReference type="Proteomes" id="UP001501468"/>
    </source>
</evidence>
<keyword evidence="2" id="KW-1185">Reference proteome</keyword>
<dbReference type="InterPro" id="IPR009297">
    <property type="entry name" value="DUF952"/>
</dbReference>
<sequence>MGPETHLTDGAAGLVASLAMIYHLAEQAQWEQALRDGTYTRSTRGRSLAEEGFVHASSEQQWPVVRARFYADVTEPLVLLHIDETRLSSRVVHEVGDPETGEAFPHVYGPIDVDAVVDTTVLAPPHA</sequence>
<organism evidence="1 2">
    <name type="scientific">Terrabacter ginsenosidimutans</name>
    <dbReference type="NCBI Taxonomy" id="490575"/>
    <lineage>
        <taxon>Bacteria</taxon>
        <taxon>Bacillati</taxon>
        <taxon>Actinomycetota</taxon>
        <taxon>Actinomycetes</taxon>
        <taxon>Micrococcales</taxon>
        <taxon>Intrasporangiaceae</taxon>
        <taxon>Terrabacter</taxon>
    </lineage>
</organism>
<name>A0ABP7CLP7_9MICO</name>
<proteinExistence type="predicted"/>
<dbReference type="SUPFAM" id="SSF56399">
    <property type="entry name" value="ADP-ribosylation"/>
    <property type="match status" value="1"/>
</dbReference>
<dbReference type="EMBL" id="BAABDC010000001">
    <property type="protein sequence ID" value="GAA3690144.1"/>
    <property type="molecule type" value="Genomic_DNA"/>
</dbReference>
<dbReference type="PANTHER" id="PTHR34129">
    <property type="entry name" value="BLR1139 PROTEIN"/>
    <property type="match status" value="1"/>
</dbReference>
<gene>
    <name evidence="1" type="ORF">GCM10022399_02300</name>
</gene>
<comment type="caution">
    <text evidence="1">The sequence shown here is derived from an EMBL/GenBank/DDBJ whole genome shotgun (WGS) entry which is preliminary data.</text>
</comment>
<dbReference type="Gene3D" id="3.20.170.20">
    <property type="entry name" value="Protein of unknown function DUF952"/>
    <property type="match status" value="1"/>
</dbReference>
<reference evidence="2" key="1">
    <citation type="journal article" date="2019" name="Int. J. Syst. Evol. Microbiol.">
        <title>The Global Catalogue of Microorganisms (GCM) 10K type strain sequencing project: providing services to taxonomists for standard genome sequencing and annotation.</title>
        <authorList>
            <consortium name="The Broad Institute Genomics Platform"/>
            <consortium name="The Broad Institute Genome Sequencing Center for Infectious Disease"/>
            <person name="Wu L."/>
            <person name="Ma J."/>
        </authorList>
    </citation>
    <scope>NUCLEOTIDE SEQUENCE [LARGE SCALE GENOMIC DNA]</scope>
    <source>
        <strain evidence="2">JCM 17125</strain>
    </source>
</reference>
<dbReference type="Pfam" id="PF06108">
    <property type="entry name" value="DUF952"/>
    <property type="match status" value="1"/>
</dbReference>
<evidence type="ECO:0000313" key="1">
    <source>
        <dbReference type="EMBL" id="GAA3690144.1"/>
    </source>
</evidence>
<dbReference type="Proteomes" id="UP001501468">
    <property type="component" value="Unassembled WGS sequence"/>
</dbReference>
<protein>
    <submittedName>
        <fullName evidence="1">DUF952 domain-containing protein</fullName>
    </submittedName>
</protein>
<accession>A0ABP7CLP7</accession>
<dbReference type="PANTHER" id="PTHR34129:SF1">
    <property type="entry name" value="DUF952 DOMAIN-CONTAINING PROTEIN"/>
    <property type="match status" value="1"/>
</dbReference>